<comment type="subcellular location">
    <subcellularLocation>
        <location evidence="1">Membrane</location>
    </subcellularLocation>
</comment>
<name>A0A1I7TPK0_9PELO</name>
<evidence type="ECO:0000256" key="8">
    <source>
        <dbReference type="SAM" id="Phobius"/>
    </source>
</evidence>
<reference evidence="10" key="1">
    <citation type="submission" date="2016-11" db="UniProtKB">
        <authorList>
            <consortium name="WormBaseParasite"/>
        </authorList>
    </citation>
    <scope>IDENTIFICATION</scope>
</reference>
<dbReference type="GO" id="GO:0005783">
    <property type="term" value="C:endoplasmic reticulum"/>
    <property type="evidence" value="ECO:0007669"/>
    <property type="project" value="TreeGrafter"/>
</dbReference>
<evidence type="ECO:0000313" key="9">
    <source>
        <dbReference type="Proteomes" id="UP000095282"/>
    </source>
</evidence>
<evidence type="ECO:0000256" key="2">
    <source>
        <dbReference type="ARBA" id="ARBA00009457"/>
    </source>
</evidence>
<organism evidence="9 10">
    <name type="scientific">Caenorhabditis tropicalis</name>
    <dbReference type="NCBI Taxonomy" id="1561998"/>
    <lineage>
        <taxon>Eukaryota</taxon>
        <taxon>Metazoa</taxon>
        <taxon>Ecdysozoa</taxon>
        <taxon>Nematoda</taxon>
        <taxon>Chromadorea</taxon>
        <taxon>Rhabditida</taxon>
        <taxon>Rhabditina</taxon>
        <taxon>Rhabditomorpha</taxon>
        <taxon>Rhabditoidea</taxon>
        <taxon>Rhabditidae</taxon>
        <taxon>Peloderinae</taxon>
        <taxon>Caenorhabditis</taxon>
    </lineage>
</organism>
<accession>A0A1I7TPK0</accession>
<dbReference type="Pfam" id="PF03381">
    <property type="entry name" value="CDC50"/>
    <property type="match status" value="1"/>
</dbReference>
<keyword evidence="3 8" id="KW-0812">Transmembrane</keyword>
<keyword evidence="5 6" id="KW-0472">Membrane</keyword>
<evidence type="ECO:0000256" key="7">
    <source>
        <dbReference type="SAM" id="MobiDB-lite"/>
    </source>
</evidence>
<dbReference type="PANTHER" id="PTHR10926:SF23">
    <property type="entry name" value="CELL CYCLE CONTROL PROTEIN 50A"/>
    <property type="match status" value="1"/>
</dbReference>
<sequence>MPDDIPKLPRQRGKKNQPKDTAWKQQKLPALRPHYDIASAIPVTLLIGVITLAMGIALYFGHMGSLEQEIVYTNCAVQNGSQVSRLMRNEVGNQTFQCSYSIVLDQDFTGDVKFSYGLTKFYQNNRLYFNSRNDQQLRGKITEIDGCDPLQYVEMNGTKVPIAPCGFVANSMFNDTFQLFYQNGVNGSMVRVPWTPRGVLGATEMKRKFRNPIRVNNQTLCQAFQGTTQPPSWRYPICQLGVNNTDPDVGIGFENIDFMVWMKVAALPKFRKLYRILNREVDMFSNGLPKGTYQLIIDYNYPVDMYSGDKSFLISSENWVGPRNLFLPVIYLVVGTFLLLVTILFILIWLKQRLSRVHPT</sequence>
<feature type="region of interest" description="Disordered" evidence="7">
    <location>
        <begin position="1"/>
        <end position="23"/>
    </location>
</feature>
<dbReference type="WBParaSite" id="Csp11.Scaffold629.g10501.t2">
    <property type="protein sequence ID" value="Csp11.Scaffold629.g10501.t2"/>
    <property type="gene ID" value="Csp11.Scaffold629.g10501"/>
</dbReference>
<evidence type="ECO:0000256" key="1">
    <source>
        <dbReference type="ARBA" id="ARBA00004370"/>
    </source>
</evidence>
<dbReference type="AlphaFoldDB" id="A0A1I7TPK0"/>
<dbReference type="STRING" id="1561998.A0A1I7TPK0"/>
<evidence type="ECO:0000256" key="3">
    <source>
        <dbReference type="ARBA" id="ARBA00022692"/>
    </source>
</evidence>
<dbReference type="PANTHER" id="PTHR10926">
    <property type="entry name" value="CELL CYCLE CONTROL PROTEIN 50"/>
    <property type="match status" value="1"/>
</dbReference>
<protein>
    <submittedName>
        <fullName evidence="10">Cell cycle control protein 50C</fullName>
    </submittedName>
</protein>
<dbReference type="eggNOG" id="KOG2952">
    <property type="taxonomic scope" value="Eukaryota"/>
</dbReference>
<keyword evidence="4 8" id="KW-1133">Transmembrane helix</keyword>
<feature type="transmembrane region" description="Helical" evidence="8">
    <location>
        <begin position="325"/>
        <end position="350"/>
    </location>
</feature>
<dbReference type="GO" id="GO:0005886">
    <property type="term" value="C:plasma membrane"/>
    <property type="evidence" value="ECO:0007669"/>
    <property type="project" value="TreeGrafter"/>
</dbReference>
<evidence type="ECO:0000256" key="5">
    <source>
        <dbReference type="ARBA" id="ARBA00023136"/>
    </source>
</evidence>
<evidence type="ECO:0000256" key="4">
    <source>
        <dbReference type="ARBA" id="ARBA00022989"/>
    </source>
</evidence>
<keyword evidence="9" id="KW-1185">Reference proteome</keyword>
<dbReference type="GO" id="GO:0005794">
    <property type="term" value="C:Golgi apparatus"/>
    <property type="evidence" value="ECO:0007669"/>
    <property type="project" value="TreeGrafter"/>
</dbReference>
<dbReference type="PIRSF" id="PIRSF015840">
    <property type="entry name" value="DUF284_TM_euk"/>
    <property type="match status" value="1"/>
</dbReference>
<proteinExistence type="inferred from homology"/>
<dbReference type="InterPro" id="IPR005045">
    <property type="entry name" value="CDC50/LEM3_fam"/>
</dbReference>
<feature type="transmembrane region" description="Helical" evidence="8">
    <location>
        <begin position="37"/>
        <end position="60"/>
    </location>
</feature>
<evidence type="ECO:0000256" key="6">
    <source>
        <dbReference type="PIRNR" id="PIRNR015840"/>
    </source>
</evidence>
<dbReference type="Proteomes" id="UP000095282">
    <property type="component" value="Unplaced"/>
</dbReference>
<comment type="similarity">
    <text evidence="2 6">Belongs to the CDC50/LEM3 family.</text>
</comment>
<evidence type="ECO:0000313" key="10">
    <source>
        <dbReference type="WBParaSite" id="Csp11.Scaffold629.g10501.t2"/>
    </source>
</evidence>